<keyword evidence="1" id="KW-0175">Coiled coil</keyword>
<comment type="caution">
    <text evidence="3">The sequence shown here is derived from an EMBL/GenBank/DDBJ whole genome shotgun (WGS) entry which is preliminary data.</text>
</comment>
<gene>
    <name evidence="3" type="ORF">HD556DRAFT_1444090</name>
</gene>
<feature type="region of interest" description="Disordered" evidence="2">
    <location>
        <begin position="356"/>
        <end position="392"/>
    </location>
</feature>
<feature type="region of interest" description="Disordered" evidence="2">
    <location>
        <begin position="642"/>
        <end position="661"/>
    </location>
</feature>
<feature type="compositionally biased region" description="Polar residues" evidence="2">
    <location>
        <begin position="679"/>
        <end position="691"/>
    </location>
</feature>
<dbReference type="AlphaFoldDB" id="A0A9P7ANG7"/>
<dbReference type="RefSeq" id="XP_041159533.1">
    <property type="nucleotide sequence ID" value="XM_041306725.1"/>
</dbReference>
<name>A0A9P7ANG7_9AGAM</name>
<reference evidence="3" key="1">
    <citation type="journal article" date="2020" name="New Phytol.">
        <title>Comparative genomics reveals dynamic genome evolution in host specialist ectomycorrhizal fungi.</title>
        <authorList>
            <person name="Lofgren L.A."/>
            <person name="Nguyen N.H."/>
            <person name="Vilgalys R."/>
            <person name="Ruytinx J."/>
            <person name="Liao H.L."/>
            <person name="Branco S."/>
            <person name="Kuo A."/>
            <person name="LaButti K."/>
            <person name="Lipzen A."/>
            <person name="Andreopoulos W."/>
            <person name="Pangilinan J."/>
            <person name="Riley R."/>
            <person name="Hundley H."/>
            <person name="Na H."/>
            <person name="Barry K."/>
            <person name="Grigoriev I.V."/>
            <person name="Stajich J.E."/>
            <person name="Kennedy P.G."/>
        </authorList>
    </citation>
    <scope>NUCLEOTIDE SEQUENCE</scope>
    <source>
        <strain evidence="3">S12</strain>
    </source>
</reference>
<dbReference type="GeneID" id="64600489"/>
<dbReference type="EMBL" id="JABBWE010000033">
    <property type="protein sequence ID" value="KAG1792996.1"/>
    <property type="molecule type" value="Genomic_DNA"/>
</dbReference>
<feature type="region of interest" description="Disordered" evidence="2">
    <location>
        <begin position="531"/>
        <end position="612"/>
    </location>
</feature>
<protein>
    <submittedName>
        <fullName evidence="3">Uncharacterized protein</fullName>
    </submittedName>
</protein>
<dbReference type="OrthoDB" id="2680122at2759"/>
<proteinExistence type="predicted"/>
<feature type="compositionally biased region" description="Basic and acidic residues" evidence="2">
    <location>
        <begin position="554"/>
        <end position="564"/>
    </location>
</feature>
<evidence type="ECO:0000313" key="3">
    <source>
        <dbReference type="EMBL" id="KAG1792996.1"/>
    </source>
</evidence>
<feature type="compositionally biased region" description="Pro residues" evidence="2">
    <location>
        <begin position="595"/>
        <end position="604"/>
    </location>
</feature>
<evidence type="ECO:0000256" key="2">
    <source>
        <dbReference type="SAM" id="MobiDB-lite"/>
    </source>
</evidence>
<accession>A0A9P7ANG7</accession>
<feature type="coiled-coil region" evidence="1">
    <location>
        <begin position="230"/>
        <end position="257"/>
    </location>
</feature>
<evidence type="ECO:0000256" key="1">
    <source>
        <dbReference type="SAM" id="Coils"/>
    </source>
</evidence>
<feature type="compositionally biased region" description="Acidic residues" evidence="2">
    <location>
        <begin position="360"/>
        <end position="369"/>
    </location>
</feature>
<dbReference type="Proteomes" id="UP000719766">
    <property type="component" value="Unassembled WGS sequence"/>
</dbReference>
<evidence type="ECO:0000313" key="4">
    <source>
        <dbReference type="Proteomes" id="UP000719766"/>
    </source>
</evidence>
<keyword evidence="4" id="KW-1185">Reference proteome</keyword>
<sequence length="726" mass="79977">MNYAHSQFDAEHAADMTELLEHIIPQPIPWAMIRLEEISLHTSSMQALSQADSDPIFTGLTAMPRKWTSKEQEEFLTSMLGEFRMRAAEKKYEEFWKKVNKLFFEKWPERRACFGDLPADHVLTPDQVKDLASAVESREEQLATWYRWRKNPARLGRTSGIKGALKFDTVLAGGVELKGTRAPQKMDIYSYKYYGEKVKDTADAEIRAQNVTDHGPKLNKRREVTRRLYSEECEDVKNKVERRYQKAKAKYAKARLRQKSGKMPRNDDATKIKAIRELGPMLDWILKYLAHATGGWKFTILMGGKDPSTGEVSVFNYHIGELESGAQFDQTYANFDAVQGAFLAFVKDALAFESTLPQDSDAEEAEDSSSDSHDGSDEEWATTSGSEHGGCHVEEEDLDDLLPNSAHRINTAGMYRMTPQSESSIEDDFGAAIASTDASLPCARVLGDASSGSQLLSDSHLASFNNPPNLPVFDHEVFTALINDPNFNISILDALPEAPPLQFNPYPEVFIPPAPRTDDASSTQYPEVFIPPAPRADDTSSIQHPQVFIPPAPRADDAAPHAHDASSTQYPEVFIPPAPAPHAHDASSTQYPEVFIPPAPPAPPANDASSAQYSQVVIPPAPPADDASSAQYSQVVIPPAPRADVENMGTPNESDGAGAAPTSAVQAGAQRHCGRRTPQHSQLTVPTSSADEIQPLPDGHRRVRKPFNARECDNDIGGPTKRARHT</sequence>
<organism evidence="3 4">
    <name type="scientific">Suillus plorans</name>
    <dbReference type="NCBI Taxonomy" id="116603"/>
    <lineage>
        <taxon>Eukaryota</taxon>
        <taxon>Fungi</taxon>
        <taxon>Dikarya</taxon>
        <taxon>Basidiomycota</taxon>
        <taxon>Agaricomycotina</taxon>
        <taxon>Agaricomycetes</taxon>
        <taxon>Agaricomycetidae</taxon>
        <taxon>Boletales</taxon>
        <taxon>Suillineae</taxon>
        <taxon>Suillaceae</taxon>
        <taxon>Suillus</taxon>
    </lineage>
</organism>
<feature type="region of interest" description="Disordered" evidence="2">
    <location>
        <begin position="675"/>
        <end position="726"/>
    </location>
</feature>